<evidence type="ECO:0000256" key="4">
    <source>
        <dbReference type="ARBA" id="ARBA00022989"/>
    </source>
</evidence>
<comment type="similarity">
    <text evidence="2">Belongs to the complex I subunit 4 family.</text>
</comment>
<feature type="region of interest" description="Disordered" evidence="7">
    <location>
        <begin position="1"/>
        <end position="39"/>
    </location>
</feature>
<protein>
    <submittedName>
        <fullName evidence="10">NADH-quinone oxidoreductase subunit M</fullName>
        <ecNumber evidence="10">1.6.5.-</ecNumber>
    </submittedName>
</protein>
<feature type="compositionally biased region" description="Low complexity" evidence="7">
    <location>
        <begin position="176"/>
        <end position="194"/>
    </location>
</feature>
<comment type="caution">
    <text evidence="10">The sequence shown here is derived from an EMBL/GenBank/DDBJ whole genome shotgun (WGS) entry which is preliminary data.</text>
</comment>
<evidence type="ECO:0000256" key="2">
    <source>
        <dbReference type="ARBA" id="ARBA00009025"/>
    </source>
</evidence>
<dbReference type="GO" id="GO:0042773">
    <property type="term" value="P:ATP synthesis coupled electron transport"/>
    <property type="evidence" value="ECO:0007669"/>
    <property type="project" value="InterPro"/>
</dbReference>
<dbReference type="GO" id="GO:0003954">
    <property type="term" value="F:NADH dehydrogenase activity"/>
    <property type="evidence" value="ECO:0007669"/>
    <property type="project" value="TreeGrafter"/>
</dbReference>
<evidence type="ECO:0000256" key="3">
    <source>
        <dbReference type="ARBA" id="ARBA00022692"/>
    </source>
</evidence>
<feature type="compositionally biased region" description="Basic and acidic residues" evidence="7">
    <location>
        <begin position="228"/>
        <end position="238"/>
    </location>
</feature>
<feature type="transmembrane region" description="Helical" evidence="8">
    <location>
        <begin position="660"/>
        <end position="681"/>
    </location>
</feature>
<keyword evidence="10" id="KW-0560">Oxidoreductase</keyword>
<feature type="domain" description="NADH:quinone oxidoreductase/Mrp antiporter transmembrane" evidence="9">
    <location>
        <begin position="462"/>
        <end position="751"/>
    </location>
</feature>
<evidence type="ECO:0000313" key="10">
    <source>
        <dbReference type="EMBL" id="TKD01722.1"/>
    </source>
</evidence>
<dbReference type="GO" id="GO:0012505">
    <property type="term" value="C:endomembrane system"/>
    <property type="evidence" value="ECO:0007669"/>
    <property type="project" value="UniProtKB-SubCell"/>
</dbReference>
<reference evidence="10 11" key="1">
    <citation type="submission" date="2019-04" db="EMBL/GenBank/DDBJ databases">
        <authorList>
            <person name="Li Y."/>
            <person name="Wang J."/>
        </authorList>
    </citation>
    <scope>NUCLEOTIDE SEQUENCE [LARGE SCALE GENOMIC DNA]</scope>
    <source>
        <strain evidence="10 11">DSM 14668</strain>
    </source>
</reference>
<dbReference type="EMBL" id="SSMQ01000038">
    <property type="protein sequence ID" value="TKD01722.1"/>
    <property type="molecule type" value="Genomic_DNA"/>
</dbReference>
<feature type="transmembrane region" description="Helical" evidence="8">
    <location>
        <begin position="468"/>
        <end position="487"/>
    </location>
</feature>
<evidence type="ECO:0000256" key="6">
    <source>
        <dbReference type="RuleBase" id="RU000320"/>
    </source>
</evidence>
<dbReference type="PANTHER" id="PTHR43507">
    <property type="entry name" value="NADH-UBIQUINONE OXIDOREDUCTASE CHAIN 4"/>
    <property type="match status" value="1"/>
</dbReference>
<feature type="transmembrane region" description="Helical" evidence="8">
    <location>
        <begin position="795"/>
        <end position="816"/>
    </location>
</feature>
<feature type="transmembrane region" description="Helical" evidence="8">
    <location>
        <begin position="499"/>
        <end position="522"/>
    </location>
</feature>
<evidence type="ECO:0000313" key="11">
    <source>
        <dbReference type="Proteomes" id="UP000309215"/>
    </source>
</evidence>
<feature type="transmembrane region" description="Helical" evidence="8">
    <location>
        <begin position="702"/>
        <end position="719"/>
    </location>
</feature>
<feature type="compositionally biased region" description="Basic residues" evidence="7">
    <location>
        <begin position="241"/>
        <end position="251"/>
    </location>
</feature>
<dbReference type="NCBIfam" id="TIGR01972">
    <property type="entry name" value="NDH_I_M"/>
    <property type="match status" value="1"/>
</dbReference>
<sequence length="847" mass="91740">MGRPGRPPLARRVPLRGGRRHGALLRRPLSPPVRAAGPRECRKWRRVEDRLLVRRVRPRVDRPRGRRRRQPLARPRARRTAARPFSPRPRPLARAGWTWPRRTSLLGLWPHAPARVPARRGLGDGALFPPRRARATGHFADAPAGPLRHGARALLARTPVRAPPPRAHSPARPRARSPGWLAPRSRLRPPALARGRARAARDLPGKSPRRRDRRRRSFCGRTCGPRTPNHERRGDGARGRTAARARRRGRFRPGPGHRGPDRPIRGGAREPHRETHRPARDRPRHPDHRRPPRAHPRSRRGAARKACRRRGARRPLALRRRLLGRLIMNEIPYASALPFPVLSALILVPLLTAAFVRSLKHARYVYSIGLGGAALELVLAVLVVARFERHTSALQLVERVPLFGTFAYHVGVDGISVLFLPLTALLALLVILHAQVASKERPGHYLAAIFCLQATLMGAFVALDLLLFWAFAALELVPGTLLVRSWGTGPGRHTAARRYAALNAMGVLLVLAGALVLGRATGGRFSLDALVDMPAPAKAQSLAFWLFVLGFAVRIPLFPFHGWLPPVMAEGPVVGVSVFLVGAKLGVYGLLRFVVPVLPVAAHRHGSILAILGVVGMLYGALLALVQTNLRRLVAFACLTHTGAVLVGLSALNVEGLSGALLVTLNVGLSAAGLYFVAGFLHRRLGSTEIERAARLSHHAPLLSFTFLLVGLSTIGMPGTSGFEAEHLVVVGALGARHGIMAIAVGLGSLLGAAYLLRYFQRAFLASAASAPGSPATETKSTRGKSVRDLGPRELVIAGAVGALIVGLGLFSHPLLEVVDGSVRAMSTRLEHAKPHSSLVMHGEGAP</sequence>
<comment type="subcellular location">
    <subcellularLocation>
        <location evidence="1">Endomembrane system</location>
        <topology evidence="1">Multi-pass membrane protein</topology>
    </subcellularLocation>
    <subcellularLocation>
        <location evidence="6">Membrane</location>
        <topology evidence="6">Multi-pass membrane protein</topology>
    </subcellularLocation>
</comment>
<feature type="compositionally biased region" description="Basic residues" evidence="7">
    <location>
        <begin position="282"/>
        <end position="311"/>
    </location>
</feature>
<dbReference type="EC" id="1.6.5.-" evidence="10"/>
<keyword evidence="3 6" id="KW-0812">Transmembrane</keyword>
<keyword evidence="4 8" id="KW-1133">Transmembrane helix</keyword>
<dbReference type="Proteomes" id="UP000309215">
    <property type="component" value="Unassembled WGS sequence"/>
</dbReference>
<keyword evidence="11" id="KW-1185">Reference proteome</keyword>
<evidence type="ECO:0000259" key="9">
    <source>
        <dbReference type="Pfam" id="PF00361"/>
    </source>
</evidence>
<feature type="region of interest" description="Disordered" evidence="7">
    <location>
        <begin position="158"/>
        <end position="311"/>
    </location>
</feature>
<feature type="transmembrane region" description="Helical" evidence="8">
    <location>
        <begin position="607"/>
        <end position="626"/>
    </location>
</feature>
<proteinExistence type="inferred from homology"/>
<dbReference type="PRINTS" id="PR01437">
    <property type="entry name" value="NUOXDRDTASE4"/>
</dbReference>
<dbReference type="InterPro" id="IPR001750">
    <property type="entry name" value="ND/Mrp_TM"/>
</dbReference>
<evidence type="ECO:0000256" key="8">
    <source>
        <dbReference type="SAM" id="Phobius"/>
    </source>
</evidence>
<organism evidence="10 11">
    <name type="scientific">Polyangium fumosum</name>
    <dbReference type="NCBI Taxonomy" id="889272"/>
    <lineage>
        <taxon>Bacteria</taxon>
        <taxon>Pseudomonadati</taxon>
        <taxon>Myxococcota</taxon>
        <taxon>Polyangia</taxon>
        <taxon>Polyangiales</taxon>
        <taxon>Polyangiaceae</taxon>
        <taxon>Polyangium</taxon>
    </lineage>
</organism>
<keyword evidence="5 8" id="KW-0472">Membrane</keyword>
<feature type="transmembrane region" description="Helical" evidence="8">
    <location>
        <begin position="444"/>
        <end position="462"/>
    </location>
</feature>
<feature type="transmembrane region" description="Helical" evidence="8">
    <location>
        <begin position="633"/>
        <end position="654"/>
    </location>
</feature>
<dbReference type="GO" id="GO:0008137">
    <property type="term" value="F:NADH dehydrogenase (ubiquinone) activity"/>
    <property type="evidence" value="ECO:0007669"/>
    <property type="project" value="InterPro"/>
</dbReference>
<name>A0A4U1J3G8_9BACT</name>
<dbReference type="AlphaFoldDB" id="A0A4U1J3G8"/>
<feature type="transmembrane region" description="Helical" evidence="8">
    <location>
        <begin position="368"/>
        <end position="387"/>
    </location>
</feature>
<dbReference type="InterPro" id="IPR010227">
    <property type="entry name" value="NADH_Q_OxRdtase_chainM/4"/>
</dbReference>
<feature type="compositionally biased region" description="Basic residues" evidence="7">
    <location>
        <begin position="13"/>
        <end position="24"/>
    </location>
</feature>
<evidence type="ECO:0000256" key="7">
    <source>
        <dbReference type="SAM" id="MobiDB-lite"/>
    </source>
</evidence>
<evidence type="ECO:0000256" key="1">
    <source>
        <dbReference type="ARBA" id="ARBA00004127"/>
    </source>
</evidence>
<feature type="transmembrane region" description="Helical" evidence="8">
    <location>
        <begin position="337"/>
        <end position="356"/>
    </location>
</feature>
<dbReference type="OrthoDB" id="209133at2"/>
<dbReference type="Pfam" id="PF00361">
    <property type="entry name" value="Proton_antipo_M"/>
    <property type="match status" value="1"/>
</dbReference>
<dbReference type="GO" id="GO:0048039">
    <property type="term" value="F:ubiquinone binding"/>
    <property type="evidence" value="ECO:0007669"/>
    <property type="project" value="TreeGrafter"/>
</dbReference>
<feature type="transmembrane region" description="Helical" evidence="8">
    <location>
        <begin position="739"/>
        <end position="757"/>
    </location>
</feature>
<feature type="region of interest" description="Disordered" evidence="7">
    <location>
        <begin position="59"/>
        <end position="94"/>
    </location>
</feature>
<dbReference type="GO" id="GO:0016020">
    <property type="term" value="C:membrane"/>
    <property type="evidence" value="ECO:0007669"/>
    <property type="project" value="UniProtKB-SubCell"/>
</dbReference>
<feature type="compositionally biased region" description="Basic residues" evidence="7">
    <location>
        <begin position="207"/>
        <end position="218"/>
    </location>
</feature>
<feature type="transmembrane region" description="Helical" evidence="8">
    <location>
        <begin position="542"/>
        <end position="561"/>
    </location>
</feature>
<evidence type="ECO:0000256" key="5">
    <source>
        <dbReference type="ARBA" id="ARBA00023136"/>
    </source>
</evidence>
<accession>A0A4U1J3G8</accession>
<feature type="compositionally biased region" description="Basic residues" evidence="7">
    <location>
        <begin position="64"/>
        <end position="81"/>
    </location>
</feature>
<feature type="transmembrane region" description="Helical" evidence="8">
    <location>
        <begin position="573"/>
        <end position="595"/>
    </location>
</feature>
<dbReference type="InterPro" id="IPR003918">
    <property type="entry name" value="NADH_UbQ_OxRdtase"/>
</dbReference>
<dbReference type="PANTHER" id="PTHR43507:SF1">
    <property type="entry name" value="NADH-UBIQUINONE OXIDOREDUCTASE CHAIN 4"/>
    <property type="match status" value="1"/>
</dbReference>
<feature type="transmembrane region" description="Helical" evidence="8">
    <location>
        <begin position="407"/>
        <end position="432"/>
    </location>
</feature>
<dbReference type="GO" id="GO:0015990">
    <property type="term" value="P:electron transport coupled proton transport"/>
    <property type="evidence" value="ECO:0007669"/>
    <property type="project" value="TreeGrafter"/>
</dbReference>
<feature type="compositionally biased region" description="Basic and acidic residues" evidence="7">
    <location>
        <begin position="258"/>
        <end position="281"/>
    </location>
</feature>
<gene>
    <name evidence="10" type="ORF">E8A74_30350</name>
</gene>